<protein>
    <submittedName>
        <fullName evidence="3">Iron-sulfur cluster assembly protein IscA</fullName>
    </submittedName>
</protein>
<dbReference type="NCBIfam" id="TIGR00049">
    <property type="entry name" value="iron-sulfur cluster assembly accessory protein"/>
    <property type="match status" value="1"/>
</dbReference>
<dbReference type="InterPro" id="IPR017870">
    <property type="entry name" value="FeS_cluster_insertion_CS"/>
</dbReference>
<organism evidence="3 4">
    <name type="scientific">Candidatus Hydrogenosomobacter endosymbioticus</name>
    <dbReference type="NCBI Taxonomy" id="2558174"/>
    <lineage>
        <taxon>Bacteria</taxon>
        <taxon>Pseudomonadati</taxon>
        <taxon>Pseudomonadota</taxon>
        <taxon>Alphaproteobacteria</taxon>
        <taxon>Holosporales</taxon>
        <taxon>Holosporaceae</taxon>
        <taxon>Candidatus Hydrogenosomobacter</taxon>
    </lineage>
</organism>
<sequence>MINVVVTKKASDYILKLFGMRDRLPLGVKVWLKSEGCSGFVYAMDYIDESDNVSGLTAVQTEFGIVLFFNSCEKDMMDGLQVDYRDSILDPGFVFSNPNEKGRCSCGKSFGI</sequence>
<dbReference type="PANTHER" id="PTHR10072">
    <property type="entry name" value="IRON-SULFUR CLUSTER ASSEMBLY PROTEIN"/>
    <property type="match status" value="1"/>
</dbReference>
<comment type="similarity">
    <text evidence="1">Belongs to the HesB/IscA family.</text>
</comment>
<accession>A0ABM7V9K8</accession>
<dbReference type="RefSeq" id="WP_236865710.1">
    <property type="nucleotide sequence ID" value="NZ_AP025225.1"/>
</dbReference>
<evidence type="ECO:0000256" key="1">
    <source>
        <dbReference type="ARBA" id="ARBA00006718"/>
    </source>
</evidence>
<dbReference type="InterPro" id="IPR050322">
    <property type="entry name" value="Fe-S_cluster_asmbl/transfer"/>
</dbReference>
<dbReference type="Pfam" id="PF01521">
    <property type="entry name" value="Fe-S_biosyn"/>
    <property type="match status" value="1"/>
</dbReference>
<evidence type="ECO:0000259" key="2">
    <source>
        <dbReference type="Pfam" id="PF01521"/>
    </source>
</evidence>
<dbReference type="InterPro" id="IPR016092">
    <property type="entry name" value="ATAP"/>
</dbReference>
<dbReference type="InterPro" id="IPR000361">
    <property type="entry name" value="ATAP_core_dom"/>
</dbReference>
<reference evidence="3" key="1">
    <citation type="submission" date="2021-10" db="EMBL/GenBank/DDBJ databases">
        <title>Genome Sequence of The Candidatus Hydrogeosomobacter endosymbioticus, an Intracellular Bacterial Symbiont of the Anaerobic Ciliate GW7.</title>
        <authorList>
            <person name="Shiohama Y."/>
            <person name="Shinzato N."/>
        </authorList>
    </citation>
    <scope>NUCLEOTIDE SEQUENCE [LARGE SCALE GENOMIC DNA]</scope>
    <source>
        <strain evidence="3">200920</strain>
    </source>
</reference>
<dbReference type="EMBL" id="AP025225">
    <property type="protein sequence ID" value="BDB96194.1"/>
    <property type="molecule type" value="Genomic_DNA"/>
</dbReference>
<dbReference type="InterPro" id="IPR035903">
    <property type="entry name" value="HesB-like_dom_sf"/>
</dbReference>
<dbReference type="SUPFAM" id="SSF89360">
    <property type="entry name" value="HesB-like domain"/>
    <property type="match status" value="1"/>
</dbReference>
<proteinExistence type="inferred from homology"/>
<keyword evidence="4" id="KW-1185">Reference proteome</keyword>
<name>A0ABM7V9K8_9PROT</name>
<dbReference type="Gene3D" id="2.60.300.12">
    <property type="entry name" value="HesB-like domain"/>
    <property type="match status" value="1"/>
</dbReference>
<dbReference type="Proteomes" id="UP001320209">
    <property type="component" value="Chromosome"/>
</dbReference>
<feature type="domain" description="Core" evidence="2">
    <location>
        <begin position="5"/>
        <end position="108"/>
    </location>
</feature>
<evidence type="ECO:0000313" key="4">
    <source>
        <dbReference type="Proteomes" id="UP001320209"/>
    </source>
</evidence>
<gene>
    <name evidence="3" type="primary">iscA</name>
    <name evidence="3" type="ORF">HYD_3270</name>
</gene>
<dbReference type="PROSITE" id="PS01152">
    <property type="entry name" value="HESB"/>
    <property type="match status" value="1"/>
</dbReference>
<evidence type="ECO:0000313" key="3">
    <source>
        <dbReference type="EMBL" id="BDB96194.1"/>
    </source>
</evidence>
<dbReference type="PANTHER" id="PTHR10072:SF41">
    <property type="entry name" value="IRON-SULFUR CLUSTER ASSEMBLY 1 HOMOLOG, MITOCHONDRIAL"/>
    <property type="match status" value="1"/>
</dbReference>